<protein>
    <submittedName>
        <fullName evidence="3">Ras-domain-containing protein</fullName>
    </submittedName>
</protein>
<feature type="region of interest" description="Disordered" evidence="2">
    <location>
        <begin position="153"/>
        <end position="200"/>
    </location>
</feature>
<keyword evidence="4" id="KW-1185">Reference proteome</keyword>
<comment type="similarity">
    <text evidence="1">Belongs to the small GTPase superfamily. Rab family.</text>
</comment>
<evidence type="ECO:0000256" key="1">
    <source>
        <dbReference type="ARBA" id="ARBA00006270"/>
    </source>
</evidence>
<dbReference type="SMART" id="SM00173">
    <property type="entry name" value="RAS"/>
    <property type="match status" value="1"/>
</dbReference>
<evidence type="ECO:0000313" key="3">
    <source>
        <dbReference type="EMBL" id="KAF2236110.1"/>
    </source>
</evidence>
<proteinExistence type="inferred from homology"/>
<dbReference type="InterPro" id="IPR001806">
    <property type="entry name" value="Small_GTPase"/>
</dbReference>
<organism evidence="3 4">
    <name type="scientific">Viridothelium virens</name>
    <name type="common">Speckled blister lichen</name>
    <name type="synonym">Trypethelium virens</name>
    <dbReference type="NCBI Taxonomy" id="1048519"/>
    <lineage>
        <taxon>Eukaryota</taxon>
        <taxon>Fungi</taxon>
        <taxon>Dikarya</taxon>
        <taxon>Ascomycota</taxon>
        <taxon>Pezizomycotina</taxon>
        <taxon>Dothideomycetes</taxon>
        <taxon>Dothideomycetes incertae sedis</taxon>
        <taxon>Trypetheliales</taxon>
        <taxon>Trypetheliaceae</taxon>
        <taxon>Viridothelium</taxon>
    </lineage>
</organism>
<dbReference type="GO" id="GO:0003924">
    <property type="term" value="F:GTPase activity"/>
    <property type="evidence" value="ECO:0007669"/>
    <property type="project" value="InterPro"/>
</dbReference>
<sequence>MVRKRTSSRASTEPPEAARQQELSSMYDYLAKIILIGPSGTGKSCLLHRFVKNEWRILSSQTIGVEFASKIVKVGNGPRRKRVKLQLWDTAGTERFRSVSRSYYRGSAGAIIVYDVASHSSFRELPHFLNDARALASPQLTVILAGNKSDLADEPQQLGSSPVDGTLATLSSSSSRRSIPSSSGEGSIKSNKGYGLGSQQTATIAPEGREVIAEDASRWASSQQIPVSVEVSALSGENVEELFSRLAGMILTKIELGEINPDDPQSGIQYGDSGAWGSSTTSDGGSIKSTMSVEDGIVNGKRKSRRRGSGSGWMSGMREWEEVFSLDRRRRRNRCC</sequence>
<dbReference type="Gene3D" id="3.40.50.300">
    <property type="entry name" value="P-loop containing nucleotide triphosphate hydrolases"/>
    <property type="match status" value="1"/>
</dbReference>
<dbReference type="PROSITE" id="PS51419">
    <property type="entry name" value="RAB"/>
    <property type="match status" value="1"/>
</dbReference>
<name>A0A6A6HF62_VIRVR</name>
<dbReference type="Proteomes" id="UP000800092">
    <property type="component" value="Unassembled WGS sequence"/>
</dbReference>
<dbReference type="OrthoDB" id="9989112at2759"/>
<feature type="compositionally biased region" description="Low complexity" evidence="2">
    <location>
        <begin position="171"/>
        <end position="190"/>
    </location>
</feature>
<accession>A0A6A6HF62</accession>
<dbReference type="Pfam" id="PF00071">
    <property type="entry name" value="Ras"/>
    <property type="match status" value="1"/>
</dbReference>
<reference evidence="3" key="1">
    <citation type="journal article" date="2020" name="Stud. Mycol.">
        <title>101 Dothideomycetes genomes: a test case for predicting lifestyles and emergence of pathogens.</title>
        <authorList>
            <person name="Haridas S."/>
            <person name="Albert R."/>
            <person name="Binder M."/>
            <person name="Bloem J."/>
            <person name="Labutti K."/>
            <person name="Salamov A."/>
            <person name="Andreopoulos B."/>
            <person name="Baker S."/>
            <person name="Barry K."/>
            <person name="Bills G."/>
            <person name="Bluhm B."/>
            <person name="Cannon C."/>
            <person name="Castanera R."/>
            <person name="Culley D."/>
            <person name="Daum C."/>
            <person name="Ezra D."/>
            <person name="Gonzalez J."/>
            <person name="Henrissat B."/>
            <person name="Kuo A."/>
            <person name="Liang C."/>
            <person name="Lipzen A."/>
            <person name="Lutzoni F."/>
            <person name="Magnuson J."/>
            <person name="Mondo S."/>
            <person name="Nolan M."/>
            <person name="Ohm R."/>
            <person name="Pangilinan J."/>
            <person name="Park H.-J."/>
            <person name="Ramirez L."/>
            <person name="Alfaro M."/>
            <person name="Sun H."/>
            <person name="Tritt A."/>
            <person name="Yoshinaga Y."/>
            <person name="Zwiers L.-H."/>
            <person name="Turgeon B."/>
            <person name="Goodwin S."/>
            <person name="Spatafora J."/>
            <person name="Crous P."/>
            <person name="Grigoriev I."/>
        </authorList>
    </citation>
    <scope>NUCLEOTIDE SEQUENCE</scope>
    <source>
        <strain evidence="3">Tuck. ex Michener</strain>
    </source>
</reference>
<dbReference type="InterPro" id="IPR050209">
    <property type="entry name" value="Rab_GTPases_membrane_traffic"/>
</dbReference>
<dbReference type="InterPro" id="IPR027417">
    <property type="entry name" value="P-loop_NTPase"/>
</dbReference>
<dbReference type="PANTHER" id="PTHR47979">
    <property type="entry name" value="DRAB11-RELATED"/>
    <property type="match status" value="1"/>
</dbReference>
<evidence type="ECO:0000256" key="2">
    <source>
        <dbReference type="SAM" id="MobiDB-lite"/>
    </source>
</evidence>
<dbReference type="PROSITE" id="PS51421">
    <property type="entry name" value="RAS"/>
    <property type="match status" value="1"/>
</dbReference>
<dbReference type="GO" id="GO:0005525">
    <property type="term" value="F:GTP binding"/>
    <property type="evidence" value="ECO:0007669"/>
    <property type="project" value="InterPro"/>
</dbReference>
<dbReference type="InterPro" id="IPR005225">
    <property type="entry name" value="Small_GTP-bd"/>
</dbReference>
<dbReference type="EMBL" id="ML991787">
    <property type="protein sequence ID" value="KAF2236110.1"/>
    <property type="molecule type" value="Genomic_DNA"/>
</dbReference>
<dbReference type="SUPFAM" id="SSF52540">
    <property type="entry name" value="P-loop containing nucleoside triphosphate hydrolases"/>
    <property type="match status" value="1"/>
</dbReference>
<dbReference type="NCBIfam" id="TIGR00231">
    <property type="entry name" value="small_GTP"/>
    <property type="match status" value="1"/>
</dbReference>
<dbReference type="SMART" id="SM00174">
    <property type="entry name" value="RHO"/>
    <property type="match status" value="1"/>
</dbReference>
<dbReference type="CDD" id="cd00154">
    <property type="entry name" value="Rab"/>
    <property type="match status" value="1"/>
</dbReference>
<dbReference type="AlphaFoldDB" id="A0A6A6HF62"/>
<gene>
    <name evidence="3" type="ORF">EV356DRAFT_513355</name>
</gene>
<dbReference type="SMART" id="SM00175">
    <property type="entry name" value="RAB"/>
    <property type="match status" value="1"/>
</dbReference>
<dbReference type="PRINTS" id="PR00449">
    <property type="entry name" value="RASTRNSFRMNG"/>
</dbReference>
<evidence type="ECO:0000313" key="4">
    <source>
        <dbReference type="Proteomes" id="UP000800092"/>
    </source>
</evidence>